<keyword evidence="6 7" id="KW-0472">Membrane</keyword>
<evidence type="ECO:0000256" key="4">
    <source>
        <dbReference type="ARBA" id="ARBA00022692"/>
    </source>
</evidence>
<evidence type="ECO:0000256" key="1">
    <source>
        <dbReference type="ARBA" id="ARBA00004651"/>
    </source>
</evidence>
<comment type="similarity">
    <text evidence="7">Belongs to the binding-protein-dependent transport system permease family.</text>
</comment>
<dbReference type="AlphaFoldDB" id="A0A5M9X040"/>
<dbReference type="EMBL" id="RIAS01000020">
    <property type="protein sequence ID" value="KAA8787300.1"/>
    <property type="molecule type" value="Genomic_DNA"/>
</dbReference>
<keyword evidence="3" id="KW-1003">Cell membrane</keyword>
<feature type="transmembrane region" description="Helical" evidence="7">
    <location>
        <begin position="181"/>
        <end position="206"/>
    </location>
</feature>
<reference evidence="9 10" key="1">
    <citation type="journal article" date="2019" name="J. Ind. Microbiol. Biotechnol.">
        <title>Paenibacillus amylolyticus 27C64 has a diverse set of carbohydrate-active enzymes and complete pectin deconstruction system.</title>
        <authorList>
            <person name="Keggi C."/>
            <person name="Doran-Peterson J."/>
        </authorList>
    </citation>
    <scope>NUCLEOTIDE SEQUENCE [LARGE SCALE GENOMIC DNA]</scope>
    <source>
        <strain evidence="9 10">27C64</strain>
    </source>
</reference>
<feature type="domain" description="ABC transmembrane type-1" evidence="8">
    <location>
        <begin position="70"/>
        <end position="260"/>
    </location>
</feature>
<dbReference type="Proteomes" id="UP000323664">
    <property type="component" value="Unassembled WGS sequence"/>
</dbReference>
<comment type="caution">
    <text evidence="9">The sequence shown here is derived from an EMBL/GenBank/DDBJ whole genome shotgun (WGS) entry which is preliminary data.</text>
</comment>
<feature type="transmembrane region" description="Helical" evidence="7">
    <location>
        <begin position="107"/>
        <end position="129"/>
    </location>
</feature>
<feature type="transmembrane region" description="Helical" evidence="7">
    <location>
        <begin position="242"/>
        <end position="260"/>
    </location>
</feature>
<dbReference type="PROSITE" id="PS50928">
    <property type="entry name" value="ABC_TM1"/>
    <property type="match status" value="1"/>
</dbReference>
<comment type="subcellular location">
    <subcellularLocation>
        <location evidence="1 7">Cell membrane</location>
        <topology evidence="1 7">Multi-pass membrane protein</topology>
    </subcellularLocation>
</comment>
<dbReference type="PANTHER" id="PTHR43744">
    <property type="entry name" value="ABC TRANSPORTER PERMEASE PROTEIN MG189-RELATED-RELATED"/>
    <property type="match status" value="1"/>
</dbReference>
<gene>
    <name evidence="9" type="ORF">EC604_26060</name>
</gene>
<name>A0A5M9X040_PAEAM</name>
<feature type="transmembrane region" description="Helical" evidence="7">
    <location>
        <begin position="12"/>
        <end position="32"/>
    </location>
</feature>
<evidence type="ECO:0000259" key="8">
    <source>
        <dbReference type="PROSITE" id="PS50928"/>
    </source>
</evidence>
<dbReference type="GO" id="GO:0005886">
    <property type="term" value="C:plasma membrane"/>
    <property type="evidence" value="ECO:0007669"/>
    <property type="project" value="UniProtKB-SubCell"/>
</dbReference>
<evidence type="ECO:0000313" key="9">
    <source>
        <dbReference type="EMBL" id="KAA8787300.1"/>
    </source>
</evidence>
<dbReference type="PANTHER" id="PTHR43744:SF12">
    <property type="entry name" value="ABC TRANSPORTER PERMEASE PROTEIN MG189-RELATED"/>
    <property type="match status" value="1"/>
</dbReference>
<evidence type="ECO:0000256" key="5">
    <source>
        <dbReference type="ARBA" id="ARBA00022989"/>
    </source>
</evidence>
<proteinExistence type="inferred from homology"/>
<dbReference type="GO" id="GO:0055085">
    <property type="term" value="P:transmembrane transport"/>
    <property type="evidence" value="ECO:0007669"/>
    <property type="project" value="InterPro"/>
</dbReference>
<dbReference type="InterPro" id="IPR000515">
    <property type="entry name" value="MetI-like"/>
</dbReference>
<evidence type="ECO:0000313" key="10">
    <source>
        <dbReference type="Proteomes" id="UP000323664"/>
    </source>
</evidence>
<evidence type="ECO:0000256" key="7">
    <source>
        <dbReference type="RuleBase" id="RU363032"/>
    </source>
</evidence>
<evidence type="ECO:0000256" key="2">
    <source>
        <dbReference type="ARBA" id="ARBA00022448"/>
    </source>
</evidence>
<feature type="transmembrane region" description="Helical" evidence="7">
    <location>
        <begin position="141"/>
        <end position="161"/>
    </location>
</feature>
<evidence type="ECO:0000256" key="6">
    <source>
        <dbReference type="ARBA" id="ARBA00023136"/>
    </source>
</evidence>
<dbReference type="Pfam" id="PF00528">
    <property type="entry name" value="BPD_transp_1"/>
    <property type="match status" value="1"/>
</dbReference>
<keyword evidence="2 7" id="KW-0813">Transport</keyword>
<evidence type="ECO:0000256" key="3">
    <source>
        <dbReference type="ARBA" id="ARBA00022475"/>
    </source>
</evidence>
<dbReference type="CDD" id="cd06261">
    <property type="entry name" value="TM_PBP2"/>
    <property type="match status" value="1"/>
</dbReference>
<protein>
    <submittedName>
        <fullName evidence="9">Carbohydrate ABC transporter permease</fullName>
    </submittedName>
</protein>
<sequence length="275" mass="30836">MIMADVKKLYVTKLILWVYSSFTLLILGYLTWNSFRTKQDVLSNTLGWPKSFTLESYVKVFRNEHFGVNIWNSVFILMMTIIIIVALASMVAYGLGRYSFKFKQGVMLYFLIGLMFPVQLGVVPVFLIIKNLGLINSPWSVILVLSAGLSMAVLMLTNFFAGLPDALAESARIDGAGEWRIFYRIMFPLASPVIVSLCIILSVNIWNQFFLPLIMLQDDAVKTIPLAVMKYTSNILLNMDKALATSVIATIPVLLLFFIFSERIISGVASGSVKE</sequence>
<accession>A0A5M9X040</accession>
<dbReference type="Gene3D" id="1.10.3720.10">
    <property type="entry name" value="MetI-like"/>
    <property type="match status" value="1"/>
</dbReference>
<dbReference type="SUPFAM" id="SSF161098">
    <property type="entry name" value="MetI-like"/>
    <property type="match status" value="1"/>
</dbReference>
<keyword evidence="4 7" id="KW-0812">Transmembrane</keyword>
<organism evidence="9 10">
    <name type="scientific">Paenibacillus amylolyticus</name>
    <dbReference type="NCBI Taxonomy" id="1451"/>
    <lineage>
        <taxon>Bacteria</taxon>
        <taxon>Bacillati</taxon>
        <taxon>Bacillota</taxon>
        <taxon>Bacilli</taxon>
        <taxon>Bacillales</taxon>
        <taxon>Paenibacillaceae</taxon>
        <taxon>Paenibacillus</taxon>
    </lineage>
</organism>
<feature type="transmembrane region" description="Helical" evidence="7">
    <location>
        <begin position="70"/>
        <end position="95"/>
    </location>
</feature>
<dbReference type="InterPro" id="IPR035906">
    <property type="entry name" value="MetI-like_sf"/>
</dbReference>
<keyword evidence="5 7" id="KW-1133">Transmembrane helix</keyword>